<keyword evidence="2" id="KW-0812">Transmembrane</keyword>
<dbReference type="AlphaFoldDB" id="A0A8J4EH65"/>
<keyword evidence="4" id="KW-1185">Reference proteome</keyword>
<feature type="transmembrane region" description="Helical" evidence="2">
    <location>
        <begin position="477"/>
        <end position="495"/>
    </location>
</feature>
<evidence type="ECO:0000256" key="1">
    <source>
        <dbReference type="SAM" id="MobiDB-lite"/>
    </source>
</evidence>
<proteinExistence type="predicted"/>
<dbReference type="Proteomes" id="UP000635606">
    <property type="component" value="Unassembled WGS sequence"/>
</dbReference>
<organism evidence="3 4">
    <name type="scientific">Virgisporangium ochraceum</name>
    <dbReference type="NCBI Taxonomy" id="65505"/>
    <lineage>
        <taxon>Bacteria</taxon>
        <taxon>Bacillati</taxon>
        <taxon>Actinomycetota</taxon>
        <taxon>Actinomycetes</taxon>
        <taxon>Micromonosporales</taxon>
        <taxon>Micromonosporaceae</taxon>
        <taxon>Virgisporangium</taxon>
    </lineage>
</organism>
<feature type="compositionally biased region" description="Low complexity" evidence="1">
    <location>
        <begin position="36"/>
        <end position="47"/>
    </location>
</feature>
<feature type="compositionally biased region" description="Polar residues" evidence="1">
    <location>
        <begin position="542"/>
        <end position="551"/>
    </location>
</feature>
<comment type="caution">
    <text evidence="3">The sequence shown here is derived from an EMBL/GenBank/DDBJ whole genome shotgun (WGS) entry which is preliminary data.</text>
</comment>
<feature type="transmembrane region" description="Helical" evidence="2">
    <location>
        <begin position="443"/>
        <end position="465"/>
    </location>
</feature>
<protein>
    <recommendedName>
        <fullName evidence="5">MFS transporter</fullName>
    </recommendedName>
</protein>
<feature type="transmembrane region" description="Helical" evidence="2">
    <location>
        <begin position="384"/>
        <end position="400"/>
    </location>
</feature>
<gene>
    <name evidence="3" type="ORF">Voc01_095660</name>
</gene>
<sequence length="625" mass="67717">MMGGTGRRRTAGSVLVVFVLAMTTLFGGVLPAAAAPAPGDPAKAPNPCTTEQWRDPGRWEQCVKDLDPLTSDKAGCVKAPTPSTPDSGMAGWFATMPSQDLRESGRTDRYTKYGYAGYDYTTYDLEGGCASTALHPDFKFEHTVANGEFLLATSVIGASNAVREKAWVPDSMWGWADPLVETATRAVYEKVFTVFGGVTLAVVGLYLLWRSRQSDMSATMTTVGWAILIMVAVTAVAKWPTSSANAADNTLMASLGVIHQALGPQDKTISADQCRNPNASACEDNRSPALRASDTVTEGLVYRNWLRGLLGSADSETAKRYGPILYNAKSFSWNEAVEVRNNPELRQKIIDQKAEQWNKVAQQIEKEDPEAYEYLQGERGMDRIGSGFIAILAAVCFALFDLTASLLVLLGFLIFRWAVIALPVLGTVGLLRPASTGIRRLANAVVAAVFNILIFGTGAAIYLFAVSLIIETDTLPGWLQVVLILLTGVVGWTLLRPYRRITQLGGKGSTGALSSIGGWHRLFFREARKAQEEERESAAGGSKQTPVTVQSEIRPEARGEDTAVGQPTARPEDRSARDQSPVSAPAQVRRWVGSDDDEPTSYAIYRPSSREAAPVNRPESEPARQ</sequence>
<reference evidence="3" key="1">
    <citation type="submission" date="2021-01" db="EMBL/GenBank/DDBJ databases">
        <title>Whole genome shotgun sequence of Virgisporangium ochraceum NBRC 16418.</title>
        <authorList>
            <person name="Komaki H."/>
            <person name="Tamura T."/>
        </authorList>
    </citation>
    <scope>NUCLEOTIDE SEQUENCE</scope>
    <source>
        <strain evidence="3">NBRC 16418</strain>
    </source>
</reference>
<keyword evidence="2" id="KW-0472">Membrane</keyword>
<evidence type="ECO:0000313" key="3">
    <source>
        <dbReference type="EMBL" id="GIJ74649.1"/>
    </source>
</evidence>
<evidence type="ECO:0000313" key="4">
    <source>
        <dbReference type="Proteomes" id="UP000635606"/>
    </source>
</evidence>
<accession>A0A8J4EH65</accession>
<evidence type="ECO:0000256" key="2">
    <source>
        <dbReference type="SAM" id="Phobius"/>
    </source>
</evidence>
<feature type="region of interest" description="Disordered" evidence="1">
    <location>
        <begin position="36"/>
        <end position="56"/>
    </location>
</feature>
<feature type="region of interest" description="Disordered" evidence="1">
    <location>
        <begin position="533"/>
        <end position="625"/>
    </location>
</feature>
<dbReference type="EMBL" id="BOPH01000142">
    <property type="protein sequence ID" value="GIJ74649.1"/>
    <property type="molecule type" value="Genomic_DNA"/>
</dbReference>
<feature type="transmembrane region" description="Helical" evidence="2">
    <location>
        <begin position="406"/>
        <end position="431"/>
    </location>
</feature>
<name>A0A8J4EH65_9ACTN</name>
<feature type="transmembrane region" description="Helical" evidence="2">
    <location>
        <begin position="191"/>
        <end position="209"/>
    </location>
</feature>
<evidence type="ECO:0008006" key="5">
    <source>
        <dbReference type="Google" id="ProtNLM"/>
    </source>
</evidence>
<keyword evidence="2" id="KW-1133">Transmembrane helix</keyword>